<keyword evidence="1" id="KW-0732">Signal</keyword>
<organism evidence="2 3">
    <name type="scientific">Rheinheimera aquimaris</name>
    <dbReference type="NCBI Taxonomy" id="412437"/>
    <lineage>
        <taxon>Bacteria</taxon>
        <taxon>Pseudomonadati</taxon>
        <taxon>Pseudomonadota</taxon>
        <taxon>Gammaproteobacteria</taxon>
        <taxon>Chromatiales</taxon>
        <taxon>Chromatiaceae</taxon>
        <taxon>Rheinheimera</taxon>
    </lineage>
</organism>
<feature type="signal peptide" evidence="1">
    <location>
        <begin position="1"/>
        <end position="22"/>
    </location>
</feature>
<evidence type="ECO:0000313" key="2">
    <source>
        <dbReference type="EMBL" id="GAA0542255.1"/>
    </source>
</evidence>
<dbReference type="EMBL" id="BAAAEO010000001">
    <property type="protein sequence ID" value="GAA0542255.1"/>
    <property type="molecule type" value="Genomic_DNA"/>
</dbReference>
<proteinExistence type="predicted"/>
<evidence type="ECO:0008006" key="4">
    <source>
        <dbReference type="Google" id="ProtNLM"/>
    </source>
</evidence>
<dbReference type="InterPro" id="IPR023614">
    <property type="entry name" value="Porin_dom_sf"/>
</dbReference>
<evidence type="ECO:0000313" key="3">
    <source>
        <dbReference type="Proteomes" id="UP001501169"/>
    </source>
</evidence>
<accession>A0ABN1DFI5</accession>
<feature type="chain" id="PRO_5046922880" description="Outer membrane protein beta-barrel domain-containing protein" evidence="1">
    <location>
        <begin position="23"/>
        <end position="214"/>
    </location>
</feature>
<name>A0ABN1DFI5_9GAMM</name>
<protein>
    <recommendedName>
        <fullName evidence="4">Outer membrane protein beta-barrel domain-containing protein</fullName>
    </recommendedName>
</protein>
<dbReference type="Gene3D" id="2.40.160.10">
    <property type="entry name" value="Porin"/>
    <property type="match status" value="1"/>
</dbReference>
<sequence length="214" mass="23375">MKSIITGLALVALGSTALTVQANTFGSRWNQSTNKDISWTYVSAGYAKATLDNIAGNDVDMNGYQLKASYLLSDNWYLHASYYDVSGDLPLLDDIMGLEFEASEWQAGLGLRQSVSDNIDSFFEAAYVRSEVGVVGFENDAVNGFVAGAGFRYLIIPELELGAALRYGDGSNTDSSTYGDITLRYRFTPMFDLYVNYQFDSDASLLGTGVSVHF</sequence>
<reference evidence="2 3" key="1">
    <citation type="journal article" date="2019" name="Int. J. Syst. Evol. Microbiol.">
        <title>The Global Catalogue of Microorganisms (GCM) 10K type strain sequencing project: providing services to taxonomists for standard genome sequencing and annotation.</title>
        <authorList>
            <consortium name="The Broad Institute Genomics Platform"/>
            <consortium name="The Broad Institute Genome Sequencing Center for Infectious Disease"/>
            <person name="Wu L."/>
            <person name="Ma J."/>
        </authorList>
    </citation>
    <scope>NUCLEOTIDE SEQUENCE [LARGE SCALE GENOMIC DNA]</scope>
    <source>
        <strain evidence="2 3">JCM 14331</strain>
    </source>
</reference>
<comment type="caution">
    <text evidence="2">The sequence shown here is derived from an EMBL/GenBank/DDBJ whole genome shotgun (WGS) entry which is preliminary data.</text>
</comment>
<gene>
    <name evidence="2" type="ORF">GCM10009098_07420</name>
</gene>
<evidence type="ECO:0000256" key="1">
    <source>
        <dbReference type="SAM" id="SignalP"/>
    </source>
</evidence>
<dbReference type="SUPFAM" id="SSF56935">
    <property type="entry name" value="Porins"/>
    <property type="match status" value="1"/>
</dbReference>
<dbReference type="Proteomes" id="UP001501169">
    <property type="component" value="Unassembled WGS sequence"/>
</dbReference>
<keyword evidence="3" id="KW-1185">Reference proteome</keyword>
<dbReference type="RefSeq" id="WP_226765438.1">
    <property type="nucleotide sequence ID" value="NZ_BAAAEO010000001.1"/>
</dbReference>